<keyword evidence="3 8" id="KW-0418">Kinase</keyword>
<dbReference type="Gene3D" id="3.30.200.20">
    <property type="entry name" value="Phosphorylase Kinase, domain 1"/>
    <property type="match status" value="1"/>
</dbReference>
<dbReference type="PROSITE" id="PS00108">
    <property type="entry name" value="PROTEIN_KINASE_ST"/>
    <property type="match status" value="1"/>
</dbReference>
<feature type="binding site" evidence="5">
    <location>
        <position position="44"/>
    </location>
    <ligand>
        <name>ATP</name>
        <dbReference type="ChEBI" id="CHEBI:30616"/>
    </ligand>
</feature>
<keyword evidence="2 5" id="KW-0547">Nucleotide-binding</keyword>
<accession>A0ABT0YG35</accession>
<keyword evidence="1" id="KW-0808">Transferase</keyword>
<dbReference type="SUPFAM" id="SSF56112">
    <property type="entry name" value="Protein kinase-like (PK-like)"/>
    <property type="match status" value="1"/>
</dbReference>
<feature type="region of interest" description="Disordered" evidence="6">
    <location>
        <begin position="273"/>
        <end position="302"/>
    </location>
</feature>
<organism evidence="8 9">
    <name type="scientific">Paractinoplanes hotanensis</name>
    <dbReference type="NCBI Taxonomy" id="2906497"/>
    <lineage>
        <taxon>Bacteria</taxon>
        <taxon>Bacillati</taxon>
        <taxon>Actinomycetota</taxon>
        <taxon>Actinomycetes</taxon>
        <taxon>Micromonosporales</taxon>
        <taxon>Micromonosporaceae</taxon>
        <taxon>Paractinoplanes</taxon>
    </lineage>
</organism>
<dbReference type="SMART" id="SM00220">
    <property type="entry name" value="S_TKc"/>
    <property type="match status" value="1"/>
</dbReference>
<evidence type="ECO:0000256" key="6">
    <source>
        <dbReference type="SAM" id="MobiDB-lite"/>
    </source>
</evidence>
<protein>
    <submittedName>
        <fullName evidence="8">Protein kinase</fullName>
    </submittedName>
</protein>
<dbReference type="Pfam" id="PF00069">
    <property type="entry name" value="Pkinase"/>
    <property type="match status" value="1"/>
</dbReference>
<dbReference type="CDD" id="cd14014">
    <property type="entry name" value="STKc_PknB_like"/>
    <property type="match status" value="1"/>
</dbReference>
<feature type="compositionally biased region" description="Low complexity" evidence="6">
    <location>
        <begin position="497"/>
        <end position="510"/>
    </location>
</feature>
<evidence type="ECO:0000259" key="7">
    <source>
        <dbReference type="PROSITE" id="PS50011"/>
    </source>
</evidence>
<dbReference type="InterPro" id="IPR008271">
    <property type="entry name" value="Ser/Thr_kinase_AS"/>
</dbReference>
<dbReference type="RefSeq" id="WP_251804751.1">
    <property type="nucleotide sequence ID" value="NZ_JAMQOL010000091.1"/>
</dbReference>
<evidence type="ECO:0000256" key="1">
    <source>
        <dbReference type="ARBA" id="ARBA00022679"/>
    </source>
</evidence>
<feature type="domain" description="Protein kinase" evidence="7">
    <location>
        <begin position="16"/>
        <end position="269"/>
    </location>
</feature>
<proteinExistence type="predicted"/>
<evidence type="ECO:0000256" key="2">
    <source>
        <dbReference type="ARBA" id="ARBA00022741"/>
    </source>
</evidence>
<evidence type="ECO:0000256" key="4">
    <source>
        <dbReference type="ARBA" id="ARBA00022840"/>
    </source>
</evidence>
<keyword evidence="4 5" id="KW-0067">ATP-binding</keyword>
<dbReference type="GO" id="GO:0016301">
    <property type="term" value="F:kinase activity"/>
    <property type="evidence" value="ECO:0007669"/>
    <property type="project" value="UniProtKB-KW"/>
</dbReference>
<dbReference type="InterPro" id="IPR017441">
    <property type="entry name" value="Protein_kinase_ATP_BS"/>
</dbReference>
<keyword evidence="9" id="KW-1185">Reference proteome</keyword>
<feature type="compositionally biased region" description="Pro residues" evidence="6">
    <location>
        <begin position="278"/>
        <end position="288"/>
    </location>
</feature>
<name>A0ABT0YG35_9ACTN</name>
<feature type="region of interest" description="Disordered" evidence="6">
    <location>
        <begin position="491"/>
        <end position="518"/>
    </location>
</feature>
<gene>
    <name evidence="8" type="ORF">LXN57_46570</name>
</gene>
<evidence type="ECO:0000256" key="5">
    <source>
        <dbReference type="PROSITE-ProRule" id="PRU10141"/>
    </source>
</evidence>
<comment type="caution">
    <text evidence="8">The sequence shown here is derived from an EMBL/GenBank/DDBJ whole genome shotgun (WGS) entry which is preliminary data.</text>
</comment>
<dbReference type="PROSITE" id="PS00107">
    <property type="entry name" value="PROTEIN_KINASE_ATP"/>
    <property type="match status" value="1"/>
</dbReference>
<dbReference type="Gene3D" id="1.10.510.10">
    <property type="entry name" value="Transferase(Phosphotransferase) domain 1"/>
    <property type="match status" value="1"/>
</dbReference>
<evidence type="ECO:0000313" key="8">
    <source>
        <dbReference type="EMBL" id="MCM4085016.1"/>
    </source>
</evidence>
<dbReference type="InterPro" id="IPR011009">
    <property type="entry name" value="Kinase-like_dom_sf"/>
</dbReference>
<dbReference type="PANTHER" id="PTHR43289:SF34">
    <property type="entry name" value="SERINE_THREONINE-PROTEIN KINASE YBDM-RELATED"/>
    <property type="match status" value="1"/>
</dbReference>
<dbReference type="Proteomes" id="UP001523216">
    <property type="component" value="Unassembled WGS sequence"/>
</dbReference>
<reference evidence="8 9" key="1">
    <citation type="submission" date="2022-06" db="EMBL/GenBank/DDBJ databases">
        <title>Actinoplanes abujensis sp. nov., isolated from Nigerian arid soil.</title>
        <authorList>
            <person name="Ding P."/>
        </authorList>
    </citation>
    <scope>NUCLEOTIDE SEQUENCE [LARGE SCALE GENOMIC DNA]</scope>
    <source>
        <strain evidence="9">TRM88002</strain>
    </source>
</reference>
<sequence>MSVPLRPGDPTRLGVYDLVARLGQGGMGSVFLARAPDQTLVAIKVVRSEYADDPEFRGRFRSEVSRAGQVPPFSTAAVLDADPEHDPPYLVVEFVDGPSLTALVDRQGPLTGAALQGVAVGVATALTAIHGAGVIHRDLKPGNVLFALGGIKVIDFGIARAFEATSRHTSTDQMIGTVAYMAPERLDPSFGAEVTPAADVFAWGAVVTYAATNRTPFAGESPTVTAMRILTQPPDTSGVPEPLRSVVESALAKYPEHRPSARELLDLLLAGRTRTVRPGPPPPPPPPDDVVEPPARHLQRGNRLRRVAVTAAAVVTLLSAGLVGTHMLSKGASTDAVAPPSSAPVDPLTAILAGDRRFSLRLGTTSRFFMLDDGSAELDVSDGTGSRSQFLLRPVGVDYMIQSLTNEGYAGPEICLGVKIDPDEPIAPVVATACTPTKATLFSLVDTGKDANGRPAYSIGNDYGFLLWDADKKRSDVTEVGEPRFAEKYTFVDRGEPPASAAPPTSTKPSTAPPTGPKLVDANVAELKSYAIDLGVPVVITLTGDAGGRHHLRSHPDGSVDFTGTAVTESTRMTITPAKVRKRQESNENTVQIVATPKAPAAGAPSCLTDVRKAVLRMEACRPGDAEQSWKLTPAGDSGLFEISGAHTAVRSEDGPLLTEGGWSAFETVAVAP</sequence>
<dbReference type="EMBL" id="JAMQOL010000091">
    <property type="protein sequence ID" value="MCM4085016.1"/>
    <property type="molecule type" value="Genomic_DNA"/>
</dbReference>
<dbReference type="PROSITE" id="PS50011">
    <property type="entry name" value="PROTEIN_KINASE_DOM"/>
    <property type="match status" value="1"/>
</dbReference>
<evidence type="ECO:0000313" key="9">
    <source>
        <dbReference type="Proteomes" id="UP001523216"/>
    </source>
</evidence>
<dbReference type="InterPro" id="IPR000719">
    <property type="entry name" value="Prot_kinase_dom"/>
</dbReference>
<dbReference type="PANTHER" id="PTHR43289">
    <property type="entry name" value="MITOGEN-ACTIVATED PROTEIN KINASE KINASE KINASE 20-RELATED"/>
    <property type="match status" value="1"/>
</dbReference>
<evidence type="ECO:0000256" key="3">
    <source>
        <dbReference type="ARBA" id="ARBA00022777"/>
    </source>
</evidence>